<reference evidence="3 4" key="1">
    <citation type="journal article" date="2016" name="Nat. Commun.">
        <title>Thousands of microbial genomes shed light on interconnected biogeochemical processes in an aquifer system.</title>
        <authorList>
            <person name="Anantharaman K."/>
            <person name="Brown C.T."/>
            <person name="Hug L.A."/>
            <person name="Sharon I."/>
            <person name="Castelle C.J."/>
            <person name="Probst A.J."/>
            <person name="Thomas B.C."/>
            <person name="Singh A."/>
            <person name="Wilkins M.J."/>
            <person name="Karaoz U."/>
            <person name="Brodie E.L."/>
            <person name="Williams K.H."/>
            <person name="Hubbard S.S."/>
            <person name="Banfield J.F."/>
        </authorList>
    </citation>
    <scope>NUCLEOTIDE SEQUENCE [LARGE SCALE GENOMIC DNA]</scope>
</reference>
<organism evidence="3 4">
    <name type="scientific">Candidatus Schekmanbacteria bacterium RBG_13_48_7</name>
    <dbReference type="NCBI Taxonomy" id="1817878"/>
    <lineage>
        <taxon>Bacteria</taxon>
        <taxon>Candidatus Schekmaniibacteriota</taxon>
    </lineage>
</organism>
<evidence type="ECO:0008006" key="5">
    <source>
        <dbReference type="Google" id="ProtNLM"/>
    </source>
</evidence>
<protein>
    <recommendedName>
        <fullName evidence="5">Glycosyl transferase family 1</fullName>
    </recommendedName>
</protein>
<feature type="domain" description="Glycosyltransferase subfamily 4-like N-terminal" evidence="2">
    <location>
        <begin position="13"/>
        <end position="177"/>
    </location>
</feature>
<dbReference type="AlphaFoldDB" id="A0A1F7S9D1"/>
<dbReference type="Gene3D" id="3.40.50.2000">
    <property type="entry name" value="Glycogen Phosphorylase B"/>
    <property type="match status" value="2"/>
</dbReference>
<gene>
    <name evidence="3" type="ORF">A2161_03530</name>
</gene>
<name>A0A1F7S9D1_9BACT</name>
<evidence type="ECO:0000313" key="3">
    <source>
        <dbReference type="EMBL" id="OGL49854.1"/>
    </source>
</evidence>
<comment type="caution">
    <text evidence="3">The sequence shown here is derived from an EMBL/GenBank/DDBJ whole genome shotgun (WGS) entry which is preliminary data.</text>
</comment>
<dbReference type="Pfam" id="PF00534">
    <property type="entry name" value="Glycos_transf_1"/>
    <property type="match status" value="1"/>
</dbReference>
<feature type="domain" description="Glycosyl transferase family 1" evidence="1">
    <location>
        <begin position="195"/>
        <end position="357"/>
    </location>
</feature>
<dbReference type="PANTHER" id="PTHR12526">
    <property type="entry name" value="GLYCOSYLTRANSFERASE"/>
    <property type="match status" value="1"/>
</dbReference>
<dbReference type="Proteomes" id="UP000179266">
    <property type="component" value="Unassembled WGS sequence"/>
</dbReference>
<evidence type="ECO:0000259" key="2">
    <source>
        <dbReference type="Pfam" id="PF13439"/>
    </source>
</evidence>
<evidence type="ECO:0000259" key="1">
    <source>
        <dbReference type="Pfam" id="PF00534"/>
    </source>
</evidence>
<dbReference type="InterPro" id="IPR028098">
    <property type="entry name" value="Glyco_trans_4-like_N"/>
</dbReference>
<sequence>MKRILFVNSHKEIGGGEIVLINLLKSINKTQFTLVVTTPGTGQFQSAIEKLGVPVKKLTMSQSQGRGSRFQIFMNMFRFALSFLFTIPKLISLIKSEQIDIVHAGTFQSLLYTLPAARLTGKHLIWHCHEFYLYGRIGPQFMKRADYIIATSHALRKNLIEAGIPGEKITTIYCSVDSRIFESASKPNPAEIIPAWKQGDRILTVIGRLVHFKGQDILIEAAHHVLKHFPDTWFLIVGGPLFTGLSFMEYLKTLGNRLGISDRIVFLGQRDDVPAIITLSDIIVLPSRAEPFGISALEGMMAGKPVIVTVTSGVSEIVSHKKNGYIVPAFNPGALADAIMELLDDSSIADHIGKNAQIYVKTNYIPCIMAKKIEQILLESALNL</sequence>
<dbReference type="EMBL" id="MGDD01000010">
    <property type="protein sequence ID" value="OGL49854.1"/>
    <property type="molecule type" value="Genomic_DNA"/>
</dbReference>
<accession>A0A1F7S9D1</accession>
<evidence type="ECO:0000313" key="4">
    <source>
        <dbReference type="Proteomes" id="UP000179266"/>
    </source>
</evidence>
<dbReference type="Pfam" id="PF13439">
    <property type="entry name" value="Glyco_transf_4"/>
    <property type="match status" value="1"/>
</dbReference>
<dbReference type="InterPro" id="IPR001296">
    <property type="entry name" value="Glyco_trans_1"/>
</dbReference>
<dbReference type="CDD" id="cd03801">
    <property type="entry name" value="GT4_PimA-like"/>
    <property type="match status" value="1"/>
</dbReference>
<dbReference type="GO" id="GO:0016757">
    <property type="term" value="F:glycosyltransferase activity"/>
    <property type="evidence" value="ECO:0007669"/>
    <property type="project" value="InterPro"/>
</dbReference>
<proteinExistence type="predicted"/>
<dbReference type="SUPFAM" id="SSF53756">
    <property type="entry name" value="UDP-Glycosyltransferase/glycogen phosphorylase"/>
    <property type="match status" value="1"/>
</dbReference>